<reference evidence="1" key="1">
    <citation type="journal article" date="2019" name="J Environ">
        <title>Genetic characterization and potential molecular dissemination mechanism of tet (31) gene in Aeromonas caviae from an oxytetracycline wastewater treatment system.</title>
        <authorList>
            <person name="Shi Y."/>
            <person name="Tian Z."/>
            <person name="Leclercq S.O."/>
            <person name="Zhang H."/>
            <person name="Yang M."/>
            <person name="Zhang Y."/>
        </authorList>
    </citation>
    <scope>NUCLEOTIDE SEQUENCE</scope>
    <source>
        <strain evidence="1">T25-39</strain>
    </source>
</reference>
<reference evidence="8" key="4">
    <citation type="submission" date="2023-03" db="EMBL/GenBank/DDBJ databases">
        <title>Aeromonas caviae strain AC1520.</title>
        <authorList>
            <person name="Xie T."/>
            <person name="Zhang Q."/>
            <person name="Deng J."/>
            <person name="Li X."/>
        </authorList>
    </citation>
    <scope>NUCLEOTIDE SEQUENCE</scope>
    <source>
        <strain evidence="8">AC1520</strain>
    </source>
</reference>
<name>A0A2K0LTB2_AERCA</name>
<evidence type="ECO:0000313" key="10">
    <source>
        <dbReference type="Proteomes" id="UP001277183"/>
    </source>
</evidence>
<proteinExistence type="predicted"/>
<sequence length="62" mass="7260">MELKRDPRCYTDVCIDGKWYHYDHCSTHVYMLMGGAAPSLQLAHEPGSEEELVEMLRQHPQR</sequence>
<dbReference type="EMBL" id="JAOCIZ010000027">
    <property type="protein sequence ID" value="MDH1505112.1"/>
    <property type="molecule type" value="Genomic_DNA"/>
</dbReference>
<evidence type="ECO:0000313" key="3">
    <source>
        <dbReference type="EMBL" id="GJA63453.1"/>
    </source>
</evidence>
<dbReference type="Proteomes" id="UP001277183">
    <property type="component" value="Unassembled WGS sequence"/>
</dbReference>
<dbReference type="AlphaFoldDB" id="A0A2K0LTB2"/>
<protein>
    <submittedName>
        <fullName evidence="7">Uncharacterized protein</fullName>
    </submittedName>
</protein>
<reference evidence="5" key="3">
    <citation type="submission" date="2022-09" db="EMBL/GenBank/DDBJ databases">
        <title>Intensive care unit water sources are persistently colonized with multi-drug resistant bacteria and are the site of extensive horizontal gene transfer of antibiotic resistance genes.</title>
        <authorList>
            <person name="Diorio-Toth L."/>
        </authorList>
    </citation>
    <scope>NUCLEOTIDE SEQUENCE</scope>
    <source>
        <strain evidence="5">GD03710</strain>
        <strain evidence="6">GD03796</strain>
    </source>
</reference>
<evidence type="ECO:0000313" key="4">
    <source>
        <dbReference type="EMBL" id="GJB92636.1"/>
    </source>
</evidence>
<dbReference type="RefSeq" id="WP_010674183.1">
    <property type="nucleotide sequence ID" value="NZ_AP022110.1"/>
</dbReference>
<evidence type="ECO:0000313" key="2">
    <source>
        <dbReference type="EMBL" id="GJA55127.1"/>
    </source>
</evidence>
<reference evidence="2 9" key="2">
    <citation type="submission" date="2021-07" db="EMBL/GenBank/DDBJ databases">
        <title>Draft genome sequence of carbapenem-resistant Aeromonas spp. in Japan.</title>
        <authorList>
            <person name="Maehana S."/>
            <person name="Suzuki M."/>
            <person name="Kitasato H."/>
        </authorList>
    </citation>
    <scope>NUCLEOTIDE SEQUENCE</scope>
    <source>
        <strain evidence="2">KAM348</strain>
        <strain evidence="3">KAM351</strain>
        <strain evidence="4 9">KAM382</strain>
    </source>
</reference>
<organism evidence="7 10">
    <name type="scientific">Aeromonas caviae</name>
    <name type="common">Aeromonas punctata</name>
    <dbReference type="NCBI Taxonomy" id="648"/>
    <lineage>
        <taxon>Bacteria</taxon>
        <taxon>Pseudomonadati</taxon>
        <taxon>Pseudomonadota</taxon>
        <taxon>Gammaproteobacteria</taxon>
        <taxon>Aeromonadales</taxon>
        <taxon>Aeromonadaceae</taxon>
        <taxon>Aeromonas</taxon>
    </lineage>
</organism>
<dbReference type="EMBL" id="CP025706">
    <property type="protein sequence ID" value="AXB03792.1"/>
    <property type="molecule type" value="Genomic_DNA"/>
</dbReference>
<dbReference type="EMBL" id="CP120942">
    <property type="protein sequence ID" value="WFF99248.1"/>
    <property type="molecule type" value="Genomic_DNA"/>
</dbReference>
<dbReference type="Proteomes" id="UP001218423">
    <property type="component" value="Chromosome"/>
</dbReference>
<dbReference type="KEGG" id="acav:VI35_06970"/>
<dbReference type="EMBL" id="JAOCFT010000001">
    <property type="protein sequence ID" value="MDH1897504.1"/>
    <property type="molecule type" value="Genomic_DNA"/>
</dbReference>
<dbReference type="EMBL" id="BPOP01000027">
    <property type="protein sequence ID" value="GJB92636.1"/>
    <property type="molecule type" value="Genomic_DNA"/>
</dbReference>
<evidence type="ECO:0000313" key="7">
    <source>
        <dbReference type="EMBL" id="MDX7719622.1"/>
    </source>
</evidence>
<dbReference type="Proteomes" id="UP000737420">
    <property type="component" value="Unassembled WGS sequence"/>
</dbReference>
<evidence type="ECO:0000313" key="6">
    <source>
        <dbReference type="EMBL" id="MDH1897504.1"/>
    </source>
</evidence>
<evidence type="ECO:0000313" key="5">
    <source>
        <dbReference type="EMBL" id="MDH1505112.1"/>
    </source>
</evidence>
<dbReference type="Proteomes" id="UP001160758">
    <property type="component" value="Unassembled WGS sequence"/>
</dbReference>
<evidence type="ECO:0000313" key="9">
    <source>
        <dbReference type="Proteomes" id="UP000737420"/>
    </source>
</evidence>
<dbReference type="EMBL" id="JAWZVU010000023">
    <property type="protein sequence ID" value="MDX7719622.1"/>
    <property type="molecule type" value="Genomic_DNA"/>
</dbReference>
<dbReference type="Proteomes" id="UP000886934">
    <property type="component" value="Unassembled WGS sequence"/>
</dbReference>
<dbReference type="Proteomes" id="UP000266778">
    <property type="component" value="Chromosome"/>
</dbReference>
<dbReference type="Proteomes" id="UP001161704">
    <property type="component" value="Unassembled WGS sequence"/>
</dbReference>
<dbReference type="EMBL" id="BPNL01000028">
    <property type="protein sequence ID" value="GJA55127.1"/>
    <property type="molecule type" value="Genomic_DNA"/>
</dbReference>
<evidence type="ECO:0000313" key="8">
    <source>
        <dbReference type="EMBL" id="WFF99248.1"/>
    </source>
</evidence>
<dbReference type="EMBL" id="BPNN01000026">
    <property type="protein sequence ID" value="GJA63453.1"/>
    <property type="molecule type" value="Genomic_DNA"/>
</dbReference>
<dbReference type="Proteomes" id="UP000887009">
    <property type="component" value="Unassembled WGS sequence"/>
</dbReference>
<accession>A0A2K0LTB2</accession>
<evidence type="ECO:0000313" key="1">
    <source>
        <dbReference type="EMBL" id="AXB03792.1"/>
    </source>
</evidence>
<reference evidence="7" key="5">
    <citation type="submission" date="2023-11" db="EMBL/GenBank/DDBJ databases">
        <title>WGS of Aeromonas in Northern Israel.</title>
        <authorList>
            <person name="Hershko Y."/>
        </authorList>
    </citation>
    <scope>NUCLEOTIDE SEQUENCE</scope>
    <source>
        <strain evidence="7">77416</strain>
    </source>
</reference>
<gene>
    <name evidence="1" type="ORF">C1C91_00890</name>
    <name evidence="2" type="ORF">KAM348_25500</name>
    <name evidence="3" type="ORF">KAM351_20640</name>
    <name evidence="4" type="ORF">KAM382_26970</name>
    <name evidence="6" type="ORF">N5I07_07990</name>
    <name evidence="5" type="ORF">N5I20_08595</name>
    <name evidence="8" type="ORF">P5S46_06655</name>
    <name evidence="7" type="ORF">SJS77_03920</name>
</gene>